<keyword evidence="1 4" id="KW-0378">Hydrolase</keyword>
<dbReference type="GO" id="GO:0016787">
    <property type="term" value="F:hydrolase activity"/>
    <property type="evidence" value="ECO:0007669"/>
    <property type="project" value="UniProtKB-UniRule"/>
</dbReference>
<evidence type="ECO:0000256" key="4">
    <source>
        <dbReference type="PROSITE-ProRule" id="PRU01161"/>
    </source>
</evidence>
<dbReference type="EMBL" id="PNRG01000023">
    <property type="protein sequence ID" value="PMR79928.1"/>
    <property type="molecule type" value="Genomic_DNA"/>
</dbReference>
<dbReference type="GO" id="GO:0016042">
    <property type="term" value="P:lipid catabolic process"/>
    <property type="evidence" value="ECO:0007669"/>
    <property type="project" value="UniProtKB-UniRule"/>
</dbReference>
<dbReference type="PANTHER" id="PTHR14226">
    <property type="entry name" value="NEUROPATHY TARGET ESTERASE/SWISS CHEESE D.MELANOGASTER"/>
    <property type="match status" value="1"/>
</dbReference>
<keyword evidence="3 4" id="KW-0443">Lipid metabolism</keyword>
<feature type="region of interest" description="Disordered" evidence="5">
    <location>
        <begin position="1"/>
        <end position="23"/>
    </location>
</feature>
<feature type="short sequence motif" description="GXSXG" evidence="4">
    <location>
        <begin position="63"/>
        <end position="67"/>
    </location>
</feature>
<evidence type="ECO:0000313" key="8">
    <source>
        <dbReference type="Proteomes" id="UP000235547"/>
    </source>
</evidence>
<dbReference type="OrthoDB" id="5290098at2"/>
<feature type="short sequence motif" description="DGA/G" evidence="4">
    <location>
        <begin position="179"/>
        <end position="181"/>
    </location>
</feature>
<evidence type="ECO:0000256" key="5">
    <source>
        <dbReference type="SAM" id="MobiDB-lite"/>
    </source>
</evidence>
<dbReference type="InterPro" id="IPR002641">
    <property type="entry name" value="PNPLA_dom"/>
</dbReference>
<gene>
    <name evidence="7" type="ORF">C1H70_10680</name>
</gene>
<feature type="active site" description="Nucleophile" evidence="4">
    <location>
        <position position="65"/>
    </location>
</feature>
<dbReference type="Gene3D" id="3.40.1090.10">
    <property type="entry name" value="Cytosolic phospholipase A2 catalytic domain"/>
    <property type="match status" value="2"/>
</dbReference>
<reference evidence="7 8" key="1">
    <citation type="submission" date="2018-01" db="EMBL/GenBank/DDBJ databases">
        <title>Halomonas endophytica sp. nov., isolated from storage liquid in the stems of Populus euphratica.</title>
        <authorList>
            <person name="Chen C."/>
        </authorList>
    </citation>
    <scope>NUCLEOTIDE SEQUENCE [LARGE SCALE GENOMIC DNA]</scope>
    <source>
        <strain evidence="7 8">BZ-SZ-XJ27</strain>
    </source>
</reference>
<dbReference type="PANTHER" id="PTHR14226:SF76">
    <property type="entry name" value="NTE FAMILY PROTEIN RSSA"/>
    <property type="match status" value="1"/>
</dbReference>
<comment type="caution">
    <text evidence="7">The sequence shown here is derived from an EMBL/GenBank/DDBJ whole genome shotgun (WGS) entry which is preliminary data.</text>
</comment>
<evidence type="ECO:0000313" key="7">
    <source>
        <dbReference type="EMBL" id="PMR79928.1"/>
    </source>
</evidence>
<evidence type="ECO:0000259" key="6">
    <source>
        <dbReference type="PROSITE" id="PS51635"/>
    </source>
</evidence>
<comment type="caution">
    <text evidence="4">Lacks conserved residue(s) required for the propagation of feature annotation.</text>
</comment>
<dbReference type="SUPFAM" id="SSF52151">
    <property type="entry name" value="FabD/lysophospholipase-like"/>
    <property type="match status" value="1"/>
</dbReference>
<dbReference type="AlphaFoldDB" id="A0A2N7UHJ8"/>
<keyword evidence="2 4" id="KW-0442">Lipid degradation</keyword>
<dbReference type="InterPro" id="IPR016035">
    <property type="entry name" value="Acyl_Trfase/lysoPLipase"/>
</dbReference>
<accession>A0A2N7UHJ8</accession>
<dbReference type="Proteomes" id="UP000235547">
    <property type="component" value="Unassembled WGS sequence"/>
</dbReference>
<sequence length="382" mass="41071">MARGKGKHVASQQADTRRGDDARRGVGKRVALVLGSGGARGYAHIGVIDELEARGYEVVAISGCSMGALVGGIYAAGKLEGYRDWVCRLDYFDVLRLVDVTWSPMGAMRASKVMSQLESLIGDVQIEALPIPVTTVATDLVRQREVWFQSGSLLEAIRASIAVPGVITPLHRGDQVLVDGGLLNPLPIIPTVSAEADFVMAVNVTAHSPRPVSLEELLPPDLLAEEQKKERERDASGIDFGGWVDEVRDVASRWLDGLGAAPGGKDDADSGGKQGASKEANELGARQREWSRLDMVLASFDITQAALAKYKVAGYPPDVLIEVPKTVCGAYEFHRAEALIMLGRHLAVEALDRFEGRHHPGWGGRSIVVEPTVEQDVPPSES</sequence>
<dbReference type="PROSITE" id="PS51635">
    <property type="entry name" value="PNPLA"/>
    <property type="match status" value="1"/>
</dbReference>
<evidence type="ECO:0000256" key="2">
    <source>
        <dbReference type="ARBA" id="ARBA00022963"/>
    </source>
</evidence>
<dbReference type="InterPro" id="IPR050301">
    <property type="entry name" value="NTE"/>
</dbReference>
<feature type="domain" description="PNPLA" evidence="6">
    <location>
        <begin position="32"/>
        <end position="192"/>
    </location>
</feature>
<evidence type="ECO:0000256" key="3">
    <source>
        <dbReference type="ARBA" id="ARBA00023098"/>
    </source>
</evidence>
<protein>
    <submittedName>
        <fullName evidence="7">Patatin</fullName>
    </submittedName>
</protein>
<name>A0A2N7UHJ8_9GAMM</name>
<evidence type="ECO:0000256" key="1">
    <source>
        <dbReference type="ARBA" id="ARBA00022801"/>
    </source>
</evidence>
<organism evidence="7 8">
    <name type="scientific">Halomonas urumqiensis</name>
    <dbReference type="NCBI Taxonomy" id="1684789"/>
    <lineage>
        <taxon>Bacteria</taxon>
        <taxon>Pseudomonadati</taxon>
        <taxon>Pseudomonadota</taxon>
        <taxon>Gammaproteobacteria</taxon>
        <taxon>Oceanospirillales</taxon>
        <taxon>Halomonadaceae</taxon>
        <taxon>Halomonas</taxon>
    </lineage>
</organism>
<dbReference type="Pfam" id="PF01734">
    <property type="entry name" value="Patatin"/>
    <property type="match status" value="1"/>
</dbReference>
<keyword evidence="8" id="KW-1185">Reference proteome</keyword>
<feature type="active site" description="Proton acceptor" evidence="4">
    <location>
        <position position="179"/>
    </location>
</feature>
<feature type="region of interest" description="Disordered" evidence="5">
    <location>
        <begin position="259"/>
        <end position="285"/>
    </location>
</feature>
<proteinExistence type="predicted"/>